<keyword evidence="3" id="KW-0997">Cell inner membrane</keyword>
<comment type="caution">
    <text evidence="7">The sequence shown here is derived from an EMBL/GenBank/DDBJ whole genome shotgun (WGS) entry which is preliminary data.</text>
</comment>
<reference evidence="7" key="1">
    <citation type="journal article" date="2020" name="mSystems">
        <title>Genome- and Community-Level Interaction Insights into Carbon Utilization and Element Cycling Functions of Hydrothermarchaeota in Hydrothermal Sediment.</title>
        <authorList>
            <person name="Zhou Z."/>
            <person name="Liu Y."/>
            <person name="Xu W."/>
            <person name="Pan J."/>
            <person name="Luo Z.H."/>
            <person name="Li M."/>
        </authorList>
    </citation>
    <scope>NUCLEOTIDE SEQUENCE [LARGE SCALE GENOMIC DNA]</scope>
    <source>
        <strain evidence="7">SpSt-776</strain>
    </source>
</reference>
<accession>A0A7C3SM69</accession>
<evidence type="ECO:0000313" key="7">
    <source>
        <dbReference type="EMBL" id="HGB15378.1"/>
    </source>
</evidence>
<keyword evidence="2" id="KW-1003">Cell membrane</keyword>
<dbReference type="InterPro" id="IPR004960">
    <property type="entry name" value="LipA_acyltrans"/>
</dbReference>
<dbReference type="PANTHER" id="PTHR30606">
    <property type="entry name" value="LIPID A BIOSYNTHESIS LAUROYL ACYLTRANSFERASE"/>
    <property type="match status" value="1"/>
</dbReference>
<dbReference type="GO" id="GO:0016746">
    <property type="term" value="F:acyltransferase activity"/>
    <property type="evidence" value="ECO:0007669"/>
    <property type="project" value="UniProtKB-KW"/>
</dbReference>
<dbReference type="AlphaFoldDB" id="A0A7C3SM69"/>
<dbReference type="GO" id="GO:0009247">
    <property type="term" value="P:glycolipid biosynthetic process"/>
    <property type="evidence" value="ECO:0007669"/>
    <property type="project" value="UniProtKB-ARBA"/>
</dbReference>
<evidence type="ECO:0008006" key="8">
    <source>
        <dbReference type="Google" id="ProtNLM"/>
    </source>
</evidence>
<keyword evidence="4" id="KW-0808">Transferase</keyword>
<keyword evidence="5" id="KW-0472">Membrane</keyword>
<dbReference type="Pfam" id="PF03279">
    <property type="entry name" value="Lip_A_acyltrans"/>
    <property type="match status" value="1"/>
</dbReference>
<evidence type="ECO:0000256" key="4">
    <source>
        <dbReference type="ARBA" id="ARBA00022679"/>
    </source>
</evidence>
<evidence type="ECO:0000256" key="2">
    <source>
        <dbReference type="ARBA" id="ARBA00022475"/>
    </source>
</evidence>
<protein>
    <recommendedName>
        <fullName evidence="8">Lipid A biosynthesis acyltransferase</fullName>
    </recommendedName>
</protein>
<evidence type="ECO:0000256" key="6">
    <source>
        <dbReference type="ARBA" id="ARBA00023315"/>
    </source>
</evidence>
<dbReference type="CDD" id="cd07984">
    <property type="entry name" value="LPLAT_LABLAT-like"/>
    <property type="match status" value="1"/>
</dbReference>
<evidence type="ECO:0000256" key="5">
    <source>
        <dbReference type="ARBA" id="ARBA00023136"/>
    </source>
</evidence>
<dbReference type="GO" id="GO:0005886">
    <property type="term" value="C:plasma membrane"/>
    <property type="evidence" value="ECO:0007669"/>
    <property type="project" value="UniProtKB-SubCell"/>
</dbReference>
<evidence type="ECO:0000256" key="1">
    <source>
        <dbReference type="ARBA" id="ARBA00004533"/>
    </source>
</evidence>
<gene>
    <name evidence="7" type="ORF">ENV62_09105</name>
</gene>
<comment type="subcellular location">
    <subcellularLocation>
        <location evidence="1">Cell inner membrane</location>
    </subcellularLocation>
</comment>
<dbReference type="EMBL" id="DTHB01000053">
    <property type="protein sequence ID" value="HGB15378.1"/>
    <property type="molecule type" value="Genomic_DNA"/>
</dbReference>
<name>A0A7C3SM69_9BACT</name>
<evidence type="ECO:0000256" key="3">
    <source>
        <dbReference type="ARBA" id="ARBA00022519"/>
    </source>
</evidence>
<keyword evidence="6" id="KW-0012">Acyltransferase</keyword>
<dbReference type="PANTHER" id="PTHR30606:SF10">
    <property type="entry name" value="PHOSPHATIDYLINOSITOL MANNOSIDE ACYLTRANSFERASE"/>
    <property type="match status" value="1"/>
</dbReference>
<organism evidence="7">
    <name type="scientific">Desulfobacca acetoxidans</name>
    <dbReference type="NCBI Taxonomy" id="60893"/>
    <lineage>
        <taxon>Bacteria</taxon>
        <taxon>Pseudomonadati</taxon>
        <taxon>Thermodesulfobacteriota</taxon>
        <taxon>Desulfobaccia</taxon>
        <taxon>Desulfobaccales</taxon>
        <taxon>Desulfobaccaceae</taxon>
        <taxon>Desulfobacca</taxon>
    </lineage>
</organism>
<sequence>MFANLFRKFKLFPTLSKFCQARGNVLLFRCLPFRVSRFYLFLIGKLYFFFKPREKALIYRTISLVLGRDLPGKAVKTIIHRAFSGIIEHYHEKLFVAYSNFRRLLRFLAERIELQGEPELKQALAAGKGVVLVTGHFGAVEFLPGCLALKGYPVTMICRFQTNRLRTSLQERAARVNLNLIDADQGNVFLAAVKALKAGQILITECDEFDEWRPGDRHHTTFLNTRLTADRTLDLLCKRSGAPVVTALMQRNGQKRYTLKLAAVAQGQEDTPLPMGVRCLSVLEAAVWADPAQWYQWKKFGQMILPEFEAGYDHQKSGYLAPEAAFSLPV</sequence>
<proteinExistence type="predicted"/>